<sequence length="155" mass="16885">MAGSPILTEDRSPLNQELPVFLIIGAMEVNGLDERGAGAFERNRLDRLAHTGLQEERGLISTEHCLKAFDGLSYFGGGPWTFDQEWNFPPGIIVKPQVLERGTGLVVGMDGDADFGQPSHRHIKGLHGFPFGGQGRRGQPKTGAENNGNKEETMD</sequence>
<comment type="caution">
    <text evidence="2">The sequence shown here is derived from an EMBL/GenBank/DDBJ whole genome shotgun (WGS) entry which is preliminary data.</text>
</comment>
<reference evidence="2" key="1">
    <citation type="submission" date="2019-08" db="EMBL/GenBank/DDBJ databases">
        <authorList>
            <person name="Kucharzyk K."/>
            <person name="Murdoch R.W."/>
            <person name="Higgins S."/>
            <person name="Loffler F."/>
        </authorList>
    </citation>
    <scope>NUCLEOTIDE SEQUENCE</scope>
</reference>
<organism evidence="2">
    <name type="scientific">bioreactor metagenome</name>
    <dbReference type="NCBI Taxonomy" id="1076179"/>
    <lineage>
        <taxon>unclassified sequences</taxon>
        <taxon>metagenomes</taxon>
        <taxon>ecological metagenomes</taxon>
    </lineage>
</organism>
<evidence type="ECO:0000313" key="2">
    <source>
        <dbReference type="EMBL" id="MPN51017.1"/>
    </source>
</evidence>
<proteinExistence type="predicted"/>
<evidence type="ECO:0000256" key="1">
    <source>
        <dbReference type="SAM" id="MobiDB-lite"/>
    </source>
</evidence>
<protein>
    <submittedName>
        <fullName evidence="2">Uncharacterized protein</fullName>
    </submittedName>
</protein>
<feature type="region of interest" description="Disordered" evidence="1">
    <location>
        <begin position="125"/>
        <end position="155"/>
    </location>
</feature>
<dbReference type="AlphaFoldDB" id="A0A645II89"/>
<name>A0A645II89_9ZZZZ</name>
<accession>A0A645II89</accession>
<dbReference type="EMBL" id="VSSQ01115699">
    <property type="protein sequence ID" value="MPN51017.1"/>
    <property type="molecule type" value="Genomic_DNA"/>
</dbReference>
<gene>
    <name evidence="2" type="ORF">SDC9_198658</name>
</gene>